<evidence type="ECO:0000313" key="2">
    <source>
        <dbReference type="Proteomes" id="UP001447516"/>
    </source>
</evidence>
<comment type="caution">
    <text evidence="1">The sequence shown here is derived from an EMBL/GenBank/DDBJ whole genome shotgun (WGS) entry which is preliminary data.</text>
</comment>
<dbReference type="RefSeq" id="WP_346230510.1">
    <property type="nucleotide sequence ID" value="NZ_JBDJAW010000056.1"/>
</dbReference>
<proteinExistence type="predicted"/>
<reference evidence="1 2" key="1">
    <citation type="submission" date="2024-05" db="EMBL/GenBank/DDBJ databases">
        <title>Microbispora sp.ZYX-F-249.</title>
        <authorList>
            <person name="Xie H."/>
        </authorList>
    </citation>
    <scope>NUCLEOTIDE SEQUENCE [LARGE SCALE GENOMIC DNA]</scope>
    <source>
        <strain evidence="1 2">ZYX-F-249</strain>
    </source>
</reference>
<dbReference type="EMBL" id="JBDJAW010000056">
    <property type="protein sequence ID" value="MEN3540662.1"/>
    <property type="molecule type" value="Genomic_DNA"/>
</dbReference>
<evidence type="ECO:0008006" key="3">
    <source>
        <dbReference type="Google" id="ProtNLM"/>
    </source>
</evidence>
<sequence>MLTEVPEPVEYEEEYLPVPCALAGSASRTIGRSRAWIDVIIDDAWAPGEPVSRPGPNRVTFGCRVGPIEGQLAPACSLVKGAAVAPDDPFYGRKLTREEALAHPWLSDYWETIDHILENDATVRQHLYG</sequence>
<accession>A0ABV0B2V3</accession>
<protein>
    <recommendedName>
        <fullName evidence="3">Protein kinase domain-containing protein</fullName>
    </recommendedName>
</protein>
<keyword evidence="2" id="KW-1185">Reference proteome</keyword>
<dbReference type="Proteomes" id="UP001447516">
    <property type="component" value="Unassembled WGS sequence"/>
</dbReference>
<gene>
    <name evidence="1" type="ORF">AAH991_36495</name>
</gene>
<name>A0ABV0B2V3_9ACTN</name>
<organism evidence="1 2">
    <name type="scientific">Microbispora maris</name>
    <dbReference type="NCBI Taxonomy" id="3144104"/>
    <lineage>
        <taxon>Bacteria</taxon>
        <taxon>Bacillati</taxon>
        <taxon>Actinomycetota</taxon>
        <taxon>Actinomycetes</taxon>
        <taxon>Streptosporangiales</taxon>
        <taxon>Streptosporangiaceae</taxon>
        <taxon>Microbispora</taxon>
    </lineage>
</organism>
<evidence type="ECO:0000313" key="1">
    <source>
        <dbReference type="EMBL" id="MEN3540662.1"/>
    </source>
</evidence>